<evidence type="ECO:0000313" key="3">
    <source>
        <dbReference type="Proteomes" id="UP001385951"/>
    </source>
</evidence>
<feature type="region of interest" description="Disordered" evidence="1">
    <location>
        <begin position="96"/>
        <end position="123"/>
    </location>
</feature>
<protein>
    <submittedName>
        <fullName evidence="2">Uncharacterized protein</fullName>
    </submittedName>
</protein>
<organism evidence="2 3">
    <name type="scientific">Cerrena zonata</name>
    <dbReference type="NCBI Taxonomy" id="2478898"/>
    <lineage>
        <taxon>Eukaryota</taxon>
        <taxon>Fungi</taxon>
        <taxon>Dikarya</taxon>
        <taxon>Basidiomycota</taxon>
        <taxon>Agaricomycotina</taxon>
        <taxon>Agaricomycetes</taxon>
        <taxon>Polyporales</taxon>
        <taxon>Cerrenaceae</taxon>
        <taxon>Cerrena</taxon>
    </lineage>
</organism>
<proteinExistence type="predicted"/>
<gene>
    <name evidence="2" type="ORF">QCA50_000287</name>
</gene>
<dbReference type="AlphaFoldDB" id="A0AAW0GSL9"/>
<reference evidence="2 3" key="1">
    <citation type="submission" date="2022-09" db="EMBL/GenBank/DDBJ databases">
        <authorList>
            <person name="Palmer J.M."/>
        </authorList>
    </citation>
    <scope>NUCLEOTIDE SEQUENCE [LARGE SCALE GENOMIC DNA]</scope>
    <source>
        <strain evidence="2 3">DSM 7382</strain>
    </source>
</reference>
<accession>A0AAW0GSL9</accession>
<dbReference type="EMBL" id="JASBNA010000001">
    <property type="protein sequence ID" value="KAK7695651.1"/>
    <property type="molecule type" value="Genomic_DNA"/>
</dbReference>
<sequence>MSLRSASRLSQNLRRYITTQASASSSNATTSTPLPKPTLPPQKLRALVSLYHKSDKFITPETLDAEIDKEFQEDIFHGAYTEYPYSRLREDLDKIRREPQVGRSGLSANTDSEKWSDRSSRRQKQVKTALYGMEDDRRAGLEVLLEERERIAKHRRNDQTS</sequence>
<keyword evidence="3" id="KW-1185">Reference proteome</keyword>
<name>A0AAW0GSL9_9APHY</name>
<feature type="compositionally biased region" description="Basic and acidic residues" evidence="1">
    <location>
        <begin position="111"/>
        <end position="120"/>
    </location>
</feature>
<feature type="compositionally biased region" description="Low complexity" evidence="1">
    <location>
        <begin position="18"/>
        <end position="33"/>
    </location>
</feature>
<feature type="compositionally biased region" description="Polar residues" evidence="1">
    <location>
        <begin position="1"/>
        <end position="13"/>
    </location>
</feature>
<feature type="region of interest" description="Disordered" evidence="1">
    <location>
        <begin position="1"/>
        <end position="40"/>
    </location>
</feature>
<evidence type="ECO:0000256" key="1">
    <source>
        <dbReference type="SAM" id="MobiDB-lite"/>
    </source>
</evidence>
<dbReference type="Proteomes" id="UP001385951">
    <property type="component" value="Unassembled WGS sequence"/>
</dbReference>
<evidence type="ECO:0000313" key="2">
    <source>
        <dbReference type="EMBL" id="KAK7695651.1"/>
    </source>
</evidence>
<comment type="caution">
    <text evidence="2">The sequence shown here is derived from an EMBL/GenBank/DDBJ whole genome shotgun (WGS) entry which is preliminary data.</text>
</comment>